<protein>
    <submittedName>
        <fullName evidence="2">Uncharacterized protein</fullName>
    </submittedName>
</protein>
<keyword evidence="1" id="KW-0040">ANK repeat</keyword>
<dbReference type="AlphaFoldDB" id="A0A8S1K4Q8"/>
<proteinExistence type="predicted"/>
<keyword evidence="3" id="KW-1185">Reference proteome</keyword>
<name>A0A8S1K4Q8_PARPR</name>
<reference evidence="2" key="1">
    <citation type="submission" date="2021-01" db="EMBL/GenBank/DDBJ databases">
        <authorList>
            <consortium name="Genoscope - CEA"/>
            <person name="William W."/>
        </authorList>
    </citation>
    <scope>NUCLEOTIDE SEQUENCE</scope>
</reference>
<dbReference type="InterPro" id="IPR002110">
    <property type="entry name" value="Ankyrin_rpt"/>
</dbReference>
<accession>A0A8S1K4Q8</accession>
<sequence>MKIVIRYYNDWGILNVEQLKISSKYKISELYDQVSNLTGIDQNQLKLILIQTNEKVTFQIKKIVLDELNLYICDYQIQQGSAIFAQKTTDPFSDMASSFSSQFDPSQFLDTSANSIPEQETIFQLIRLSLLSDLELFLEDRNDRLQLINGIELTGWNALHLVTFLGDEKMYLWLISSGGDISILSKDGWNCLQIAIWQSNIKTQ</sequence>
<dbReference type="PROSITE" id="PS50088">
    <property type="entry name" value="ANK_REPEAT"/>
    <property type="match status" value="1"/>
</dbReference>
<gene>
    <name evidence="2" type="ORF">PPRIM_AZ9-3.1.T0140437</name>
</gene>
<comment type="caution">
    <text evidence="2">The sequence shown here is derived from an EMBL/GenBank/DDBJ whole genome shotgun (WGS) entry which is preliminary data.</text>
</comment>
<dbReference type="Proteomes" id="UP000688137">
    <property type="component" value="Unassembled WGS sequence"/>
</dbReference>
<feature type="repeat" description="ANK" evidence="1">
    <location>
        <begin position="154"/>
        <end position="186"/>
    </location>
</feature>
<evidence type="ECO:0000313" key="2">
    <source>
        <dbReference type="EMBL" id="CAD8050328.1"/>
    </source>
</evidence>
<dbReference type="EMBL" id="CAJJDM010000011">
    <property type="protein sequence ID" value="CAD8050328.1"/>
    <property type="molecule type" value="Genomic_DNA"/>
</dbReference>
<organism evidence="2 3">
    <name type="scientific">Paramecium primaurelia</name>
    <dbReference type="NCBI Taxonomy" id="5886"/>
    <lineage>
        <taxon>Eukaryota</taxon>
        <taxon>Sar</taxon>
        <taxon>Alveolata</taxon>
        <taxon>Ciliophora</taxon>
        <taxon>Intramacronucleata</taxon>
        <taxon>Oligohymenophorea</taxon>
        <taxon>Peniculida</taxon>
        <taxon>Parameciidae</taxon>
        <taxon>Paramecium</taxon>
    </lineage>
</organism>
<evidence type="ECO:0000256" key="1">
    <source>
        <dbReference type="PROSITE-ProRule" id="PRU00023"/>
    </source>
</evidence>
<evidence type="ECO:0000313" key="3">
    <source>
        <dbReference type="Proteomes" id="UP000688137"/>
    </source>
</evidence>